<sequence length="255" mass="27760">MCQPSRVARIGAPVGSSTVEKVIVLLRAPQSDQQWCERLRTRIADELLALGLPGLTVNVRDDEVRESLMTLTTLDPPVVAVVSLWVQQYYGEQVRQALEVLAAECDSLAAYLVTESVPLPGPQAGPGERTDGLANIALLRRPADLDEATWLHRWHLDHTSVAIETQDTFGYTQNTVVRALTEGAPQIDGIVEELFRQAAVSDLHAFFGAADDDDLADRMRRMVASTDAFGASSNIDTVPTSRYVYSSPFGAPGRG</sequence>
<dbReference type="InterPro" id="IPR011008">
    <property type="entry name" value="Dimeric_a/b-barrel"/>
</dbReference>
<name>A0A0H5RJH8_9MYCO</name>
<reference evidence="2" key="1">
    <citation type="submission" date="2015-07" db="EMBL/GenBank/DDBJ databases">
        <authorList>
            <person name="Urmite Genomes"/>
        </authorList>
    </citation>
    <scope>NUCLEOTIDE SEQUENCE [LARGE SCALE GENOMIC DNA]</scope>
    <source>
        <strain evidence="2">type strain: ATCC 49404</strain>
    </source>
</reference>
<evidence type="ECO:0000313" key="1">
    <source>
        <dbReference type="EMBL" id="CRZ14178.1"/>
    </source>
</evidence>
<gene>
    <name evidence="1" type="ORF">BN2156_01026</name>
</gene>
<protein>
    <submittedName>
        <fullName evidence="1">Uncharacterized protein</fullName>
    </submittedName>
</protein>
<evidence type="ECO:0000313" key="2">
    <source>
        <dbReference type="Proteomes" id="UP000199147"/>
    </source>
</evidence>
<dbReference type="AlphaFoldDB" id="A0A0H5RJH8"/>
<organism evidence="1 2">
    <name type="scientific">Mycolicibacterium neworleansense</name>
    <dbReference type="NCBI Taxonomy" id="146018"/>
    <lineage>
        <taxon>Bacteria</taxon>
        <taxon>Bacillati</taxon>
        <taxon>Actinomycetota</taxon>
        <taxon>Actinomycetes</taxon>
        <taxon>Mycobacteriales</taxon>
        <taxon>Mycobacteriaceae</taxon>
        <taxon>Mycolicibacterium</taxon>
    </lineage>
</organism>
<dbReference type="SUPFAM" id="SSF54909">
    <property type="entry name" value="Dimeric alpha+beta barrel"/>
    <property type="match status" value="1"/>
</dbReference>
<keyword evidence="2" id="KW-1185">Reference proteome</keyword>
<dbReference type="Gene3D" id="3.30.70.100">
    <property type="match status" value="1"/>
</dbReference>
<dbReference type="Proteomes" id="UP000199147">
    <property type="component" value="Unassembled WGS sequence"/>
</dbReference>
<dbReference type="STRING" id="146018.BN2156_01026"/>
<dbReference type="EMBL" id="CWKH01000001">
    <property type="protein sequence ID" value="CRZ14178.1"/>
    <property type="molecule type" value="Genomic_DNA"/>
</dbReference>
<proteinExistence type="predicted"/>
<accession>A0A0H5RJH8</accession>